<comment type="pathway">
    <text evidence="1">Cofactor biosynthesis; thiamine diphosphate biosynthesis.</text>
</comment>
<dbReference type="GO" id="GO:0008902">
    <property type="term" value="F:hydroxymethylpyrimidine kinase activity"/>
    <property type="evidence" value="ECO:0007669"/>
    <property type="project" value="UniProtKB-EC"/>
</dbReference>
<dbReference type="InterPro" id="IPR029056">
    <property type="entry name" value="Ribokinase-like"/>
</dbReference>
<keyword evidence="5" id="KW-1185">Reference proteome</keyword>
<dbReference type="GO" id="GO:0008972">
    <property type="term" value="F:phosphomethylpyrimidine kinase activity"/>
    <property type="evidence" value="ECO:0007669"/>
    <property type="project" value="InterPro"/>
</dbReference>
<gene>
    <name evidence="4" type="ORF">DF182_12755</name>
</gene>
<dbReference type="PANTHER" id="PTHR20858:SF17">
    <property type="entry name" value="HYDROXYMETHYLPYRIMIDINE_PHOSPHOMETHYLPYRIMIDINE KINASE THI20-RELATED"/>
    <property type="match status" value="1"/>
</dbReference>
<dbReference type="Pfam" id="PF08543">
    <property type="entry name" value="Phos_pyr_kin"/>
    <property type="match status" value="1"/>
</dbReference>
<reference evidence="4 5" key="1">
    <citation type="submission" date="2018-05" db="EMBL/GenBank/DDBJ databases">
        <title>Chitinophaga sp. K3CV102501T nov., isolated from isolated from a monsoon evergreen broad-leaved forest soil.</title>
        <authorList>
            <person name="Lv Y."/>
        </authorList>
    </citation>
    <scope>NUCLEOTIDE SEQUENCE [LARGE SCALE GENOMIC DNA]</scope>
    <source>
        <strain evidence="4 5">GDMCC 1.1325</strain>
    </source>
</reference>
<accession>A0A365Y475</accession>
<proteinExistence type="predicted"/>
<dbReference type="CDD" id="cd01169">
    <property type="entry name" value="HMPP_kinase"/>
    <property type="match status" value="1"/>
</dbReference>
<organism evidence="4 5">
    <name type="scientific">Chitinophaga flava</name>
    <dbReference type="NCBI Taxonomy" id="2259036"/>
    <lineage>
        <taxon>Bacteria</taxon>
        <taxon>Pseudomonadati</taxon>
        <taxon>Bacteroidota</taxon>
        <taxon>Chitinophagia</taxon>
        <taxon>Chitinophagales</taxon>
        <taxon>Chitinophagaceae</taxon>
        <taxon>Chitinophaga</taxon>
    </lineage>
</organism>
<evidence type="ECO:0000259" key="3">
    <source>
        <dbReference type="Pfam" id="PF08543"/>
    </source>
</evidence>
<feature type="domain" description="Pyridoxamine kinase/Phosphomethylpyrimidine kinase" evidence="3">
    <location>
        <begin position="15"/>
        <end position="246"/>
    </location>
</feature>
<comment type="caution">
    <text evidence="4">The sequence shown here is derived from an EMBL/GenBank/DDBJ whole genome shotgun (WGS) entry which is preliminary data.</text>
</comment>
<dbReference type="SUPFAM" id="SSF53613">
    <property type="entry name" value="Ribokinase-like"/>
    <property type="match status" value="1"/>
</dbReference>
<dbReference type="EMBL" id="QFFJ01000001">
    <property type="protein sequence ID" value="RBL93383.1"/>
    <property type="molecule type" value="Genomic_DNA"/>
</dbReference>
<dbReference type="Proteomes" id="UP000253410">
    <property type="component" value="Unassembled WGS sequence"/>
</dbReference>
<dbReference type="InterPro" id="IPR004399">
    <property type="entry name" value="HMP/HMP-P_kinase_dom"/>
</dbReference>
<evidence type="ECO:0000313" key="4">
    <source>
        <dbReference type="EMBL" id="RBL93383.1"/>
    </source>
</evidence>
<protein>
    <recommendedName>
        <fullName evidence="2">hydroxymethylpyrimidine kinase</fullName>
        <ecNumber evidence="2">2.7.1.49</ecNumber>
    </recommendedName>
</protein>
<evidence type="ECO:0000313" key="5">
    <source>
        <dbReference type="Proteomes" id="UP000253410"/>
    </source>
</evidence>
<evidence type="ECO:0000256" key="1">
    <source>
        <dbReference type="ARBA" id="ARBA00004948"/>
    </source>
</evidence>
<dbReference type="GO" id="GO:0005829">
    <property type="term" value="C:cytosol"/>
    <property type="evidence" value="ECO:0007669"/>
    <property type="project" value="TreeGrafter"/>
</dbReference>
<dbReference type="GO" id="GO:0009228">
    <property type="term" value="P:thiamine biosynthetic process"/>
    <property type="evidence" value="ECO:0007669"/>
    <property type="project" value="InterPro"/>
</dbReference>
<dbReference type="EC" id="2.7.1.49" evidence="2"/>
<dbReference type="Gene3D" id="3.40.1190.20">
    <property type="match status" value="1"/>
</dbReference>
<dbReference type="RefSeq" id="WP_113615983.1">
    <property type="nucleotide sequence ID" value="NZ_QFFJ01000001.1"/>
</dbReference>
<dbReference type="AlphaFoldDB" id="A0A365Y475"/>
<name>A0A365Y475_9BACT</name>
<dbReference type="OrthoDB" id="9810880at2"/>
<dbReference type="InterPro" id="IPR013749">
    <property type="entry name" value="PM/HMP-P_kinase-1"/>
</dbReference>
<sequence>MEQQRPSVMSFAGLDPSGGAGLLADIKTFEQHRVYGLGVCTALTVQTASDFISVEWLSLPCILAQANPLLTTNSIHYCKIGIMADVHGMLELVRTVKHLSPGIRIILDPVLKASAGHTFHGSIQHQAWQELLSELYLLTPNYHEAGLLAGMTDGEEAAQQLAGQCAVLLKGGHHEGKPGTDTLYSGNDVYTFPAGHGPVYPKHGSGCVLSAAITACLAQGQSLPDACANGKVYTEKLLASHVSLTGYHHI</sequence>
<keyword evidence="4" id="KW-0418">Kinase</keyword>
<keyword evidence="4" id="KW-0808">Transferase</keyword>
<dbReference type="PANTHER" id="PTHR20858">
    <property type="entry name" value="PHOSPHOMETHYLPYRIMIDINE KINASE"/>
    <property type="match status" value="1"/>
</dbReference>
<evidence type="ECO:0000256" key="2">
    <source>
        <dbReference type="ARBA" id="ARBA00012135"/>
    </source>
</evidence>